<proteinExistence type="predicted"/>
<organism evidence="1 2">
    <name type="scientific">Rhizophagus irregularis</name>
    <dbReference type="NCBI Taxonomy" id="588596"/>
    <lineage>
        <taxon>Eukaryota</taxon>
        <taxon>Fungi</taxon>
        <taxon>Fungi incertae sedis</taxon>
        <taxon>Mucoromycota</taxon>
        <taxon>Glomeromycotina</taxon>
        <taxon>Glomeromycetes</taxon>
        <taxon>Glomerales</taxon>
        <taxon>Glomeraceae</taxon>
        <taxon>Rhizophagus</taxon>
    </lineage>
</organism>
<evidence type="ECO:0000313" key="2">
    <source>
        <dbReference type="Proteomes" id="UP000234323"/>
    </source>
</evidence>
<accession>A0A2I1HJM4</accession>
<evidence type="ECO:0000313" key="1">
    <source>
        <dbReference type="EMBL" id="PKY59056.1"/>
    </source>
</evidence>
<keyword evidence="2" id="KW-1185">Reference proteome</keyword>
<dbReference type="AlphaFoldDB" id="A0A2I1HJM4"/>
<comment type="caution">
    <text evidence="1">The sequence shown here is derived from an EMBL/GenBank/DDBJ whole genome shotgun (WGS) entry which is preliminary data.</text>
</comment>
<name>A0A2I1HJM4_9GLOM</name>
<gene>
    <name evidence="1" type="ORF">RhiirA4_481498</name>
</gene>
<reference evidence="1 2" key="1">
    <citation type="submission" date="2015-10" db="EMBL/GenBank/DDBJ databases">
        <title>Genome analyses suggest a sexual origin of heterokaryosis in a supposedly ancient asexual fungus.</title>
        <authorList>
            <person name="Ropars J."/>
            <person name="Sedzielewska K."/>
            <person name="Noel J."/>
            <person name="Charron P."/>
            <person name="Farinelli L."/>
            <person name="Marton T."/>
            <person name="Kruger M."/>
            <person name="Pelin A."/>
            <person name="Brachmann A."/>
            <person name="Corradi N."/>
        </authorList>
    </citation>
    <scope>NUCLEOTIDE SEQUENCE [LARGE SCALE GENOMIC DNA]</scope>
    <source>
        <strain evidence="1 2">A4</strain>
    </source>
</reference>
<sequence length="99" mass="11568">MGQEEIEGSVKIKEFVTGKMRQREVIPKNNEVNKFNFEGKIKSLKMRIVALIMLPCNIILDLRTDIRIVEWLYKYSETAQKYGFDDARLEITSLEKGIN</sequence>
<dbReference type="Proteomes" id="UP000234323">
    <property type="component" value="Unassembled WGS sequence"/>
</dbReference>
<dbReference type="EMBL" id="LLXI01003339">
    <property type="protein sequence ID" value="PKY59056.1"/>
    <property type="molecule type" value="Genomic_DNA"/>
</dbReference>
<protein>
    <submittedName>
        <fullName evidence="1">Uncharacterized protein</fullName>
    </submittedName>
</protein>